<dbReference type="RefSeq" id="WP_213041008.1">
    <property type="nucleotide sequence ID" value="NZ_CAJNBJ010000001.1"/>
</dbReference>
<evidence type="ECO:0000256" key="4">
    <source>
        <dbReference type="ARBA" id="ARBA00022833"/>
    </source>
</evidence>
<dbReference type="PANTHER" id="PTHR38344:SF1">
    <property type="entry name" value="INORGANIC CARBON TRANSPORTER SUBUNIT DABA-RELATED"/>
    <property type="match status" value="1"/>
</dbReference>
<gene>
    <name evidence="6" type="primary">dabA</name>
    <name evidence="7" type="ORF">NSPZN2_11237</name>
</gene>
<keyword evidence="5 6" id="KW-0472">Membrane</keyword>
<proteinExistence type="inferred from homology"/>
<evidence type="ECO:0000313" key="8">
    <source>
        <dbReference type="Proteomes" id="UP000675880"/>
    </source>
</evidence>
<feature type="binding site" evidence="6">
    <location>
        <position position="506"/>
    </location>
    <ligand>
        <name>Zn(2+)</name>
        <dbReference type="ChEBI" id="CHEBI:29105"/>
    </ligand>
</feature>
<evidence type="ECO:0000313" key="7">
    <source>
        <dbReference type="EMBL" id="CAE6711472.1"/>
    </source>
</evidence>
<dbReference type="Pfam" id="PF10070">
    <property type="entry name" value="DabA"/>
    <property type="match status" value="1"/>
</dbReference>
<comment type="function">
    <text evidence="6">Part of an energy-coupled inorganic carbon pump.</text>
</comment>
<comment type="cofactor">
    <cofactor evidence="6">
        <name>Zn(2+)</name>
        <dbReference type="ChEBI" id="CHEBI:29105"/>
    </cofactor>
</comment>
<feature type="binding site" evidence="6">
    <location>
        <position position="792"/>
    </location>
    <ligand>
        <name>Zn(2+)</name>
        <dbReference type="ChEBI" id="CHEBI:29105"/>
    </ligand>
</feature>
<feature type="binding site" evidence="6">
    <location>
        <position position="777"/>
    </location>
    <ligand>
        <name>Zn(2+)</name>
        <dbReference type="ChEBI" id="CHEBI:29105"/>
    </ligand>
</feature>
<protein>
    <recommendedName>
        <fullName evidence="6">Probable inorganic carbon transporter subunit DabA</fullName>
    </recommendedName>
</protein>
<dbReference type="InterPro" id="IPR018752">
    <property type="entry name" value="DabA"/>
</dbReference>
<comment type="subunit">
    <text evidence="6">Forms a complex with DabB.</text>
</comment>
<comment type="similarity">
    <text evidence="6">Belongs to the inorganic carbon transporter (TC 9.A.2) DabA family.</text>
</comment>
<keyword evidence="8" id="KW-1185">Reference proteome</keyword>
<dbReference type="EMBL" id="CAJNBJ010000001">
    <property type="protein sequence ID" value="CAE6711472.1"/>
    <property type="molecule type" value="Genomic_DNA"/>
</dbReference>
<keyword evidence="1 6" id="KW-0813">Transport</keyword>
<dbReference type="PANTHER" id="PTHR38344">
    <property type="entry name" value="UPF0753 PROTEIN AQ_863"/>
    <property type="match status" value="1"/>
</dbReference>
<comment type="subcellular location">
    <subcellularLocation>
        <location evidence="6">Cell membrane</location>
        <topology evidence="6">Peripheral membrane protein</topology>
    </subcellularLocation>
</comment>
<comment type="caution">
    <text evidence="7">The sequence shown here is derived from an EMBL/GenBank/DDBJ whole genome shotgun (WGS) entry which is preliminary data.</text>
</comment>
<keyword evidence="4 6" id="KW-0862">Zinc</keyword>
<keyword evidence="3 6" id="KW-0479">Metal-binding</keyword>
<evidence type="ECO:0000256" key="6">
    <source>
        <dbReference type="HAMAP-Rule" id="MF_01871"/>
    </source>
</evidence>
<name>A0ABM8QRL0_9BACT</name>
<reference evidence="7 8" key="1">
    <citation type="submission" date="2021-02" db="EMBL/GenBank/DDBJ databases">
        <authorList>
            <person name="Han P."/>
        </authorList>
    </citation>
    <scope>NUCLEOTIDE SEQUENCE [LARGE SCALE GENOMIC DNA]</scope>
    <source>
        <strain evidence="7">Candidatus Nitrospira sp. ZN2</strain>
    </source>
</reference>
<accession>A0ABM8QRL0</accession>
<dbReference type="Proteomes" id="UP000675880">
    <property type="component" value="Unassembled WGS sequence"/>
</dbReference>
<feature type="binding site" evidence="6">
    <location>
        <position position="504"/>
    </location>
    <ligand>
        <name>Zn(2+)</name>
        <dbReference type="ChEBI" id="CHEBI:29105"/>
    </ligand>
</feature>
<organism evidence="7 8">
    <name type="scientific">Nitrospira defluvii</name>
    <dbReference type="NCBI Taxonomy" id="330214"/>
    <lineage>
        <taxon>Bacteria</taxon>
        <taxon>Pseudomonadati</taxon>
        <taxon>Nitrospirota</taxon>
        <taxon>Nitrospiria</taxon>
        <taxon>Nitrospirales</taxon>
        <taxon>Nitrospiraceae</taxon>
        <taxon>Nitrospira</taxon>
    </lineage>
</organism>
<evidence type="ECO:0000256" key="2">
    <source>
        <dbReference type="ARBA" id="ARBA00022475"/>
    </source>
</evidence>
<evidence type="ECO:0000256" key="3">
    <source>
        <dbReference type="ARBA" id="ARBA00022723"/>
    </source>
</evidence>
<evidence type="ECO:0000256" key="5">
    <source>
        <dbReference type="ARBA" id="ARBA00023136"/>
    </source>
</evidence>
<sequence>MDPVSQTPGHSDLEARRMELRGTIRLASEVIAQYWPMRTFVHHNPLHSLEYLPFTETVRRGKQFLGGNGYLSGDMYRRYLKSGRILVRHVDEALATLARPDEVDLGSCRIAHREVLRACLTHGLSRPTDEPFDRLMEPAPDEEPIDVLAERLVSFCTPNVQERMAAAIREDVTALGRELTLSSWCDRTMGTTIVDQINGELVKWCEAFLDEGHAAWPMPERHQGFYAAWKQAAGKEWMTCGIEDSRRKIAALPEHPEDVVLDCLEALAIPVEFRQDYLSLQLAALPGWAGFIKWRAEENDYAWQQAYPVGLVKFLAVRLWYVRELVQKVCQHDLGIDGTYRAVLRFMDQQPHAYFIRKEWVAGRLPAAYVDRVARLHAKAGSTQNNARLTREWEQLTHHYQIEYGPRRERAAQRSMARRLLTLAQALQIVPTLLMDAPLPALRQLLDWMDAFPESAHGPVWLNAFEAGYHEHLFGMLQRTPTKPQPATPDHRPPVRPHSQSVFCIDVRSEPFRRHLESTGANDTYGFAGFFAVFIRYRAWGKEHETEQFPVIMRAKNEVREIPRSYLDHYVSKHQSRAKLVHAGHTLLHDLKENVVTPYVMVESLGWFYALPMMAKTLVPALYKRLTTWVRRLFVPPIATILTVDKLAPAETEEMVVSEQRALIWKALRDQLGLHGSRVEAEFVEALRRRALDEEAPVEPYLTDAAKAVDLSAEQLATFLDDLRRHYRINRRAASRQKERITRTGFTLDEQVLTVETALRMMGLVRNFARLVLFCAHGSTTENNPFESALDCGACGGNEGKPNARVLAAMANRPPVRERLAKRGIEIPPDTHFLAGQVDTTTDEVQLFDLEDAPPTHRKDVARLYDDLREAAQLTSQERCTRFPDVGAVLALDKASAHVAGRSADWSQVRPEWGLSGNTTFIIGRRELTKGLNLGGRVFLQSYDHREDPTARWLEVLLTAPQVVAQWINMEHYFSAADNDVYGSGSKIYHNVVGRIGIMAGPWSDLRLGLAWQTVMNDEVPYHEPMRLLTLVEASRTRIEQLIARHEILQHFYHNEWVHLAALDPEDGIWYRYMPSGVWRRIRHPGDT</sequence>
<dbReference type="HAMAP" id="MF_01871">
    <property type="entry name" value="DabA"/>
    <property type="match status" value="1"/>
</dbReference>
<evidence type="ECO:0000256" key="1">
    <source>
        <dbReference type="ARBA" id="ARBA00022448"/>
    </source>
</evidence>
<keyword evidence="2 6" id="KW-1003">Cell membrane</keyword>